<dbReference type="NCBIfam" id="NF004363">
    <property type="entry name" value="PRK05738.2-4"/>
    <property type="match status" value="1"/>
</dbReference>
<dbReference type="Proteomes" id="UP000182631">
    <property type="component" value="Unassembled WGS sequence"/>
</dbReference>
<dbReference type="AlphaFoldDB" id="A0A165B3S7"/>
<evidence type="ECO:0000256" key="5">
    <source>
        <dbReference type="ARBA" id="ARBA00023274"/>
    </source>
</evidence>
<keyword evidence="3 6" id="KW-0694">RNA-binding</keyword>
<evidence type="ECO:0000313" key="9">
    <source>
        <dbReference type="Proteomes" id="UP000182631"/>
    </source>
</evidence>
<dbReference type="RefSeq" id="WP_074457267.1">
    <property type="nucleotide sequence ID" value="NZ_FITM01000086.1"/>
</dbReference>
<dbReference type="GO" id="GO:0005840">
    <property type="term" value="C:ribosome"/>
    <property type="evidence" value="ECO:0007669"/>
    <property type="project" value="UniProtKB-KW"/>
</dbReference>
<evidence type="ECO:0000256" key="7">
    <source>
        <dbReference type="RuleBase" id="RU003934"/>
    </source>
</evidence>
<gene>
    <name evidence="6" type="primary">rplW</name>
    <name evidence="6" type="synonym">rpl23</name>
    <name evidence="8" type="ORF">FLM9_742</name>
</gene>
<keyword evidence="5 6" id="KW-0687">Ribonucleoprotein</keyword>
<dbReference type="PROSITE" id="PS00050">
    <property type="entry name" value="RIBOSOMAL_L23"/>
    <property type="match status" value="1"/>
</dbReference>
<dbReference type="Gene3D" id="3.30.70.330">
    <property type="match status" value="1"/>
</dbReference>
<evidence type="ECO:0000313" key="8">
    <source>
        <dbReference type="EMBL" id="SAY40043.1"/>
    </source>
</evidence>
<evidence type="ECO:0000256" key="6">
    <source>
        <dbReference type="HAMAP-Rule" id="MF_01369"/>
    </source>
</evidence>
<name>A0A165B3S7_9SYNE</name>
<comment type="subunit">
    <text evidence="6">Part of the 50S ribosomal subunit. Contacts protein L29, and trigger factor when it is bound to the ribosome.</text>
</comment>
<evidence type="ECO:0000256" key="4">
    <source>
        <dbReference type="ARBA" id="ARBA00022980"/>
    </source>
</evidence>
<dbReference type="GO" id="GO:0006412">
    <property type="term" value="P:translation"/>
    <property type="evidence" value="ECO:0007669"/>
    <property type="project" value="UniProtKB-UniRule"/>
</dbReference>
<sequence length="101" mass="11152">MAKCFAGRLADVVRAPLITEKATRGMDQNQYTFAVDPRAAKPDIKAAVEQMFDVKVIGVSTMNPPRRKRRVGRFAGERSQTKKAVVRLAEGSSIQLFPESS</sequence>
<organism evidence="8 9">
    <name type="scientific">Candidatus Synechococcus spongiarum</name>
    <dbReference type="NCBI Taxonomy" id="431041"/>
    <lineage>
        <taxon>Bacteria</taxon>
        <taxon>Bacillati</taxon>
        <taxon>Cyanobacteriota</taxon>
        <taxon>Cyanophyceae</taxon>
        <taxon>Synechococcales</taxon>
        <taxon>Synechococcaceae</taxon>
        <taxon>Synechococcus</taxon>
    </lineage>
</organism>
<dbReference type="HAMAP" id="MF_01369_B">
    <property type="entry name" value="Ribosomal_uL23_B"/>
    <property type="match status" value="1"/>
</dbReference>
<comment type="similarity">
    <text evidence="1 6 7">Belongs to the universal ribosomal protein uL23 family.</text>
</comment>
<dbReference type="FunFam" id="3.30.70.330:FF:000001">
    <property type="entry name" value="50S ribosomal protein L23"/>
    <property type="match status" value="1"/>
</dbReference>
<protein>
    <recommendedName>
        <fullName evidence="6">Large ribosomal subunit protein uL23</fullName>
    </recommendedName>
</protein>
<dbReference type="PANTHER" id="PTHR11620">
    <property type="entry name" value="60S RIBOSOMAL PROTEIN L23A"/>
    <property type="match status" value="1"/>
</dbReference>
<accession>A0A165B3S7</accession>
<keyword evidence="9" id="KW-1185">Reference proteome</keyword>
<dbReference type="GO" id="GO:1990904">
    <property type="term" value="C:ribonucleoprotein complex"/>
    <property type="evidence" value="ECO:0007669"/>
    <property type="project" value="UniProtKB-KW"/>
</dbReference>
<comment type="function">
    <text evidence="6">One of the early assembly proteins it binds 23S rRNA. One of the proteins that surrounds the polypeptide exit tunnel on the outside of the ribosome. Forms the main docking site for trigger factor binding to the ribosome.</text>
</comment>
<dbReference type="Pfam" id="PF00276">
    <property type="entry name" value="Ribosomal_L23"/>
    <property type="match status" value="1"/>
</dbReference>
<keyword evidence="4 6" id="KW-0689">Ribosomal protein</keyword>
<evidence type="ECO:0000256" key="1">
    <source>
        <dbReference type="ARBA" id="ARBA00006700"/>
    </source>
</evidence>
<dbReference type="InterPro" id="IPR012677">
    <property type="entry name" value="Nucleotide-bd_a/b_plait_sf"/>
</dbReference>
<dbReference type="NCBIfam" id="NF004366">
    <property type="entry name" value="PRK05738.3-2"/>
    <property type="match status" value="1"/>
</dbReference>
<dbReference type="InterPro" id="IPR001014">
    <property type="entry name" value="Ribosomal_uL23_CS"/>
</dbReference>
<evidence type="ECO:0000256" key="2">
    <source>
        <dbReference type="ARBA" id="ARBA00022730"/>
    </source>
</evidence>
<proteinExistence type="inferred from homology"/>
<dbReference type="GO" id="GO:0003735">
    <property type="term" value="F:structural constituent of ribosome"/>
    <property type="evidence" value="ECO:0007669"/>
    <property type="project" value="InterPro"/>
</dbReference>
<dbReference type="GO" id="GO:0019843">
    <property type="term" value="F:rRNA binding"/>
    <property type="evidence" value="ECO:0007669"/>
    <property type="project" value="UniProtKB-UniRule"/>
</dbReference>
<dbReference type="InterPro" id="IPR012678">
    <property type="entry name" value="Ribosomal_uL23/eL15/eS24_sf"/>
</dbReference>
<dbReference type="SUPFAM" id="SSF54189">
    <property type="entry name" value="Ribosomal proteins S24e, L23 and L15e"/>
    <property type="match status" value="1"/>
</dbReference>
<reference evidence="9" key="1">
    <citation type="submission" date="2016-02" db="EMBL/GenBank/DDBJ databases">
        <authorList>
            <person name="liu f."/>
        </authorList>
    </citation>
    <scope>NUCLEOTIDE SEQUENCE [LARGE SCALE GENOMIC DNA]</scope>
</reference>
<dbReference type="EMBL" id="FITM01000086">
    <property type="protein sequence ID" value="SAY40043.1"/>
    <property type="molecule type" value="Genomic_DNA"/>
</dbReference>
<evidence type="ECO:0000256" key="3">
    <source>
        <dbReference type="ARBA" id="ARBA00022884"/>
    </source>
</evidence>
<keyword evidence="2 6" id="KW-0699">rRNA-binding</keyword>
<dbReference type="NCBIfam" id="NF004365">
    <property type="entry name" value="PRK05738.3-1"/>
    <property type="match status" value="1"/>
</dbReference>
<dbReference type="InterPro" id="IPR013025">
    <property type="entry name" value="Ribosomal_uL23-like"/>
</dbReference>
<dbReference type="OrthoDB" id="9793353at2"/>
<dbReference type="NCBIfam" id="NF004368">
    <property type="entry name" value="PRK05738.3-4"/>
    <property type="match status" value="1"/>
</dbReference>